<organism evidence="1 2">
    <name type="scientific">Streptococcus suis</name>
    <dbReference type="NCBI Taxonomy" id="1307"/>
    <lineage>
        <taxon>Bacteria</taxon>
        <taxon>Bacillati</taxon>
        <taxon>Bacillota</taxon>
        <taxon>Bacilli</taxon>
        <taxon>Lactobacillales</taxon>
        <taxon>Streptococcaceae</taxon>
        <taxon>Streptococcus</taxon>
    </lineage>
</organism>
<evidence type="ECO:0000313" key="2">
    <source>
        <dbReference type="Proteomes" id="UP000074356"/>
    </source>
</evidence>
<sequence>MVMDLNNMTQQEFDELLAEVKENTPNLFQFIKDFVDKKVTHEEVSVYLSMTSDQRQNYIDNYQAR</sequence>
<dbReference type="RefSeq" id="WP_044681561.1">
    <property type="nucleotide sequence ID" value="NZ_CEHN01000003.1"/>
</dbReference>
<dbReference type="Proteomes" id="UP000074356">
    <property type="component" value="Unassembled WGS sequence"/>
</dbReference>
<reference evidence="1 2" key="1">
    <citation type="submission" date="2016-02" db="EMBL/GenBank/DDBJ databases">
        <authorList>
            <consortium name="Pathogen Informatics"/>
        </authorList>
    </citation>
    <scope>NUCLEOTIDE SEQUENCE [LARGE SCALE GENOMIC DNA]</scope>
    <source>
        <strain evidence="1 2">LSS78</strain>
    </source>
</reference>
<dbReference type="AlphaFoldDB" id="A0A116MS26"/>
<protein>
    <submittedName>
        <fullName evidence="1">Uncharacterized protein</fullName>
    </submittedName>
</protein>
<evidence type="ECO:0000313" key="1">
    <source>
        <dbReference type="EMBL" id="CYV62972.1"/>
    </source>
</evidence>
<proteinExistence type="predicted"/>
<gene>
    <name evidence="1" type="ORF">ERS132440_01317</name>
</gene>
<name>A0A116MS26_STRSU</name>
<accession>A0A116MS26</accession>
<dbReference type="EMBL" id="FIIB01000009">
    <property type="protein sequence ID" value="CYV62972.1"/>
    <property type="molecule type" value="Genomic_DNA"/>
</dbReference>